<name>A0A8T0GKA4_CERPU</name>
<dbReference type="AlphaFoldDB" id="A0A8T0GKA4"/>
<gene>
    <name evidence="2" type="ORF">KC19_10G143900</name>
</gene>
<feature type="non-terminal residue" evidence="2">
    <location>
        <position position="1"/>
    </location>
</feature>
<feature type="region of interest" description="Disordered" evidence="1">
    <location>
        <begin position="1"/>
        <end position="35"/>
    </location>
</feature>
<keyword evidence="3" id="KW-1185">Reference proteome</keyword>
<reference evidence="2" key="1">
    <citation type="submission" date="2020-06" db="EMBL/GenBank/DDBJ databases">
        <title>WGS assembly of Ceratodon purpureus strain R40.</title>
        <authorList>
            <person name="Carey S.B."/>
            <person name="Jenkins J."/>
            <person name="Shu S."/>
            <person name="Lovell J.T."/>
            <person name="Sreedasyam A."/>
            <person name="Maumus F."/>
            <person name="Tiley G.P."/>
            <person name="Fernandez-Pozo N."/>
            <person name="Barry K."/>
            <person name="Chen C."/>
            <person name="Wang M."/>
            <person name="Lipzen A."/>
            <person name="Daum C."/>
            <person name="Saski C.A."/>
            <person name="Payton A.C."/>
            <person name="Mcbreen J.C."/>
            <person name="Conrad R.E."/>
            <person name="Kollar L.M."/>
            <person name="Olsson S."/>
            <person name="Huttunen S."/>
            <person name="Landis J.B."/>
            <person name="Wickett N.J."/>
            <person name="Johnson M.G."/>
            <person name="Rensing S.A."/>
            <person name="Grimwood J."/>
            <person name="Schmutz J."/>
            <person name="Mcdaniel S.F."/>
        </authorList>
    </citation>
    <scope>NUCLEOTIDE SEQUENCE</scope>
    <source>
        <strain evidence="2">R40</strain>
    </source>
</reference>
<sequence length="89" mass="9938">LSTSNKTVSNQEPNRSTSLDLKDVAKLESTSKRTPQLKGIQDISMPLSSNTLLIHTHLHTKVSLPQLKTHLQTQPLLLQNTDRQLNTLT</sequence>
<evidence type="ECO:0000256" key="1">
    <source>
        <dbReference type="SAM" id="MobiDB-lite"/>
    </source>
</evidence>
<protein>
    <submittedName>
        <fullName evidence="2">Uncharacterized protein</fullName>
    </submittedName>
</protein>
<dbReference type="Proteomes" id="UP000822688">
    <property type="component" value="Chromosome 10"/>
</dbReference>
<evidence type="ECO:0000313" key="2">
    <source>
        <dbReference type="EMBL" id="KAG0559976.1"/>
    </source>
</evidence>
<accession>A0A8T0GKA4</accession>
<feature type="compositionally biased region" description="Basic and acidic residues" evidence="1">
    <location>
        <begin position="20"/>
        <end position="31"/>
    </location>
</feature>
<dbReference type="EMBL" id="CM026431">
    <property type="protein sequence ID" value="KAG0559976.1"/>
    <property type="molecule type" value="Genomic_DNA"/>
</dbReference>
<organism evidence="2 3">
    <name type="scientific">Ceratodon purpureus</name>
    <name type="common">Fire moss</name>
    <name type="synonym">Dicranum purpureum</name>
    <dbReference type="NCBI Taxonomy" id="3225"/>
    <lineage>
        <taxon>Eukaryota</taxon>
        <taxon>Viridiplantae</taxon>
        <taxon>Streptophyta</taxon>
        <taxon>Embryophyta</taxon>
        <taxon>Bryophyta</taxon>
        <taxon>Bryophytina</taxon>
        <taxon>Bryopsida</taxon>
        <taxon>Dicranidae</taxon>
        <taxon>Pseudoditrichales</taxon>
        <taxon>Ditrichaceae</taxon>
        <taxon>Ceratodon</taxon>
    </lineage>
</organism>
<evidence type="ECO:0000313" key="3">
    <source>
        <dbReference type="Proteomes" id="UP000822688"/>
    </source>
</evidence>
<proteinExistence type="predicted"/>
<comment type="caution">
    <text evidence="2">The sequence shown here is derived from an EMBL/GenBank/DDBJ whole genome shotgun (WGS) entry which is preliminary data.</text>
</comment>
<feature type="compositionally biased region" description="Polar residues" evidence="1">
    <location>
        <begin position="1"/>
        <end position="19"/>
    </location>
</feature>